<feature type="site" description="Transition state stabilizer" evidence="17">
    <location>
        <position position="62"/>
    </location>
</feature>
<feature type="disulfide bond" evidence="18">
    <location>
        <begin position="122"/>
        <end position="323"/>
    </location>
</feature>
<dbReference type="GO" id="GO:0006979">
    <property type="term" value="P:response to oxidative stress"/>
    <property type="evidence" value="ECO:0007669"/>
    <property type="project" value="UniProtKB-UniRule"/>
</dbReference>
<keyword evidence="22" id="KW-1185">Reference proteome</keyword>
<dbReference type="InterPro" id="IPR033905">
    <property type="entry name" value="Secretory_peroxidase"/>
</dbReference>
<evidence type="ECO:0000313" key="22">
    <source>
        <dbReference type="Proteomes" id="UP001159364"/>
    </source>
</evidence>
<feature type="disulfide bond" evidence="18">
    <location>
        <begin position="68"/>
        <end position="73"/>
    </location>
</feature>
<evidence type="ECO:0000256" key="18">
    <source>
        <dbReference type="PIRSR" id="PIRSR600823-5"/>
    </source>
</evidence>
<feature type="binding site" evidence="16">
    <location>
        <position position="250"/>
    </location>
    <ligand>
        <name>Ca(2+)</name>
        <dbReference type="ChEBI" id="CHEBI:29108"/>
        <label>2</label>
    </ligand>
</feature>
<feature type="disulfide bond" evidence="18">
    <location>
        <begin position="35"/>
        <end position="116"/>
    </location>
</feature>
<keyword evidence="6 19" id="KW-0575">Peroxidase</keyword>
<dbReference type="Pfam" id="PF00141">
    <property type="entry name" value="peroxidase"/>
    <property type="match status" value="1"/>
</dbReference>
<keyword evidence="5 19" id="KW-0964">Secreted</keyword>
<dbReference type="InterPro" id="IPR019793">
    <property type="entry name" value="Peroxidases_heam-ligand_BS"/>
</dbReference>
<feature type="binding site" evidence="16">
    <location>
        <position position="70"/>
    </location>
    <ligand>
        <name>Ca(2+)</name>
        <dbReference type="ChEBI" id="CHEBI:29108"/>
        <label>1</label>
    </ligand>
</feature>
<evidence type="ECO:0000256" key="16">
    <source>
        <dbReference type="PIRSR" id="PIRSR600823-3"/>
    </source>
</evidence>
<dbReference type="EC" id="1.11.1.7" evidence="4 19"/>
<feature type="binding site" evidence="16">
    <location>
        <position position="76"/>
    </location>
    <ligand>
        <name>Ca(2+)</name>
        <dbReference type="ChEBI" id="CHEBI:29108"/>
        <label>1</label>
    </ligand>
</feature>
<protein>
    <recommendedName>
        <fullName evidence="4 19">Peroxidase</fullName>
        <ecNumber evidence="4 19">1.11.1.7</ecNumber>
    </recommendedName>
</protein>
<evidence type="ECO:0000256" key="2">
    <source>
        <dbReference type="ARBA" id="ARBA00002322"/>
    </source>
</evidence>
<dbReference type="Gene3D" id="1.10.520.10">
    <property type="match status" value="1"/>
</dbReference>
<comment type="cofactor">
    <cofactor evidence="16 19">
        <name>Ca(2+)</name>
        <dbReference type="ChEBI" id="CHEBI:29108"/>
    </cofactor>
    <text evidence="16 19">Binds 2 calcium ions per subunit.</text>
</comment>
<comment type="subcellular location">
    <subcellularLocation>
        <location evidence="19">Secreted</location>
    </subcellularLocation>
</comment>
<dbReference type="CDD" id="cd00693">
    <property type="entry name" value="secretory_peroxidase"/>
    <property type="match status" value="1"/>
</dbReference>
<dbReference type="InterPro" id="IPR019794">
    <property type="entry name" value="Peroxidases_AS"/>
</dbReference>
<evidence type="ECO:0000256" key="3">
    <source>
        <dbReference type="ARBA" id="ARBA00006873"/>
    </source>
</evidence>
<feature type="binding site" evidence="16">
    <location>
        <position position="255"/>
    </location>
    <ligand>
        <name>Ca(2+)</name>
        <dbReference type="ChEBI" id="CHEBI:29108"/>
        <label>2</label>
    </ligand>
</feature>
<keyword evidence="7 19" id="KW-0349">Heme</keyword>
<dbReference type="GO" id="GO:0140825">
    <property type="term" value="F:lactoperoxidase activity"/>
    <property type="evidence" value="ECO:0007669"/>
    <property type="project" value="UniProtKB-EC"/>
</dbReference>
<feature type="signal peptide" evidence="19">
    <location>
        <begin position="1"/>
        <end position="24"/>
    </location>
</feature>
<comment type="similarity">
    <text evidence="19">Belongs to the peroxidase family. Classical plant (class III) peroxidase subfamily.</text>
</comment>
<dbReference type="PRINTS" id="PR00461">
    <property type="entry name" value="PLPEROXIDASE"/>
</dbReference>
<dbReference type="InterPro" id="IPR000823">
    <property type="entry name" value="Peroxidase_pln"/>
</dbReference>
<dbReference type="PRINTS" id="PR00458">
    <property type="entry name" value="PEROXIDASE"/>
</dbReference>
<evidence type="ECO:0000313" key="21">
    <source>
        <dbReference type="EMBL" id="KAJ8760838.1"/>
    </source>
</evidence>
<feature type="binding site" evidence="15">
    <location>
        <position position="164"/>
    </location>
    <ligand>
        <name>substrate</name>
    </ligand>
</feature>
<dbReference type="GO" id="GO:0020037">
    <property type="term" value="F:heme binding"/>
    <property type="evidence" value="ECO:0007669"/>
    <property type="project" value="UniProtKB-UniRule"/>
</dbReference>
<keyword evidence="12 18" id="KW-1015">Disulfide bond</keyword>
<dbReference type="Gene3D" id="1.10.420.10">
    <property type="entry name" value="Peroxidase, domain 2"/>
    <property type="match status" value="1"/>
</dbReference>
<dbReference type="AlphaFoldDB" id="A0AAV8T3N0"/>
<evidence type="ECO:0000256" key="13">
    <source>
        <dbReference type="ARBA" id="ARBA00023324"/>
    </source>
</evidence>
<dbReference type="SUPFAM" id="SSF48113">
    <property type="entry name" value="Heme-dependent peroxidases"/>
    <property type="match status" value="1"/>
</dbReference>
<evidence type="ECO:0000256" key="6">
    <source>
        <dbReference type="ARBA" id="ARBA00022559"/>
    </source>
</evidence>
<feature type="disulfide bond" evidence="18">
    <location>
        <begin position="201"/>
        <end position="233"/>
    </location>
</feature>
<feature type="binding site" evidence="16">
    <location>
        <position position="74"/>
    </location>
    <ligand>
        <name>Ca(2+)</name>
        <dbReference type="ChEBI" id="CHEBI:29108"/>
        <label>1</label>
    </ligand>
</feature>
<feature type="active site" description="Proton acceptor" evidence="14">
    <location>
        <position position="66"/>
    </location>
</feature>
<feature type="binding site" evidence="16">
    <location>
        <position position="67"/>
    </location>
    <ligand>
        <name>Ca(2+)</name>
        <dbReference type="ChEBI" id="CHEBI:29108"/>
        <label>1</label>
    </ligand>
</feature>
<dbReference type="InterPro" id="IPR002016">
    <property type="entry name" value="Haem_peroxidase"/>
</dbReference>
<keyword evidence="10 19" id="KW-0560">Oxidoreductase</keyword>
<feature type="binding site" evidence="16">
    <location>
        <position position="247"/>
    </location>
    <ligand>
        <name>Ca(2+)</name>
        <dbReference type="ChEBI" id="CHEBI:29108"/>
        <label>2</label>
    </ligand>
</feature>
<evidence type="ECO:0000256" key="4">
    <source>
        <dbReference type="ARBA" id="ARBA00012313"/>
    </source>
</evidence>
<comment type="similarity">
    <text evidence="3">Belongs to the peroxidase family. Ascorbate peroxidase subfamily.</text>
</comment>
<dbReference type="PROSITE" id="PS00436">
    <property type="entry name" value="PEROXIDASE_2"/>
    <property type="match status" value="1"/>
</dbReference>
<comment type="caution">
    <text evidence="21">The sequence shown here is derived from an EMBL/GenBank/DDBJ whole genome shotgun (WGS) entry which is preliminary data.</text>
</comment>
<dbReference type="EMBL" id="JAIWQS010000007">
    <property type="protein sequence ID" value="KAJ8760838.1"/>
    <property type="molecule type" value="Genomic_DNA"/>
</dbReference>
<sequence length="331" mass="36544">MATSLLAFLVPSILFLASVPPSHPHLSLDHYKKTCPRFNEIMLQVISEKQIHYPSTAAGTLRLFFHDCIVEGCDGSILISSTAFSKAERDHELNAGLPGDAFEVITRAKSALEIECPGVVSCSDIIAVATRNLVTIVGGPFYQVRLGRKDGLTSNISRVDGNLPNPKMPMSEIISFFTSRGFTVEDMVALLGSHTIGFSHCKEFSDRLFNFSKSSETDPAYHPEYAAGLKKLCANYTKNPDMSAYNDVMTPGKFDNMYYQNLKKGLGLLATDSALVRDKRTGPFVDLYAANETAFFQAYGRAMEKLGEYKVKTGKEGEIRRSCDDFNIIKT</sequence>
<evidence type="ECO:0000256" key="19">
    <source>
        <dbReference type="RuleBase" id="RU362060"/>
    </source>
</evidence>
<name>A0AAV8T3N0_9ROSI</name>
<comment type="catalytic activity">
    <reaction evidence="1 19">
        <text>2 a phenolic donor + H2O2 = 2 a phenolic radical donor + 2 H2O</text>
        <dbReference type="Rhea" id="RHEA:56136"/>
        <dbReference type="ChEBI" id="CHEBI:15377"/>
        <dbReference type="ChEBI" id="CHEBI:16240"/>
        <dbReference type="ChEBI" id="CHEBI:139520"/>
        <dbReference type="ChEBI" id="CHEBI:139521"/>
        <dbReference type="EC" id="1.11.1.7"/>
    </reaction>
</comment>
<evidence type="ECO:0000256" key="17">
    <source>
        <dbReference type="PIRSR" id="PIRSR600823-4"/>
    </source>
</evidence>
<comment type="cofactor">
    <cofactor evidence="16 19">
        <name>heme b</name>
        <dbReference type="ChEBI" id="CHEBI:60344"/>
    </cofactor>
    <text evidence="16 19">Binds 1 heme b (iron(II)-protoporphyrin IX) group per subunit.</text>
</comment>
<keyword evidence="11 16" id="KW-0408">Iron</keyword>
<keyword evidence="9 19" id="KW-0732">Signal</keyword>
<dbReference type="PANTHER" id="PTHR31517:SF17">
    <property type="entry name" value="PEROXIDASE 6"/>
    <property type="match status" value="1"/>
</dbReference>
<accession>A0AAV8T3N0</accession>
<evidence type="ECO:0000256" key="7">
    <source>
        <dbReference type="ARBA" id="ARBA00022617"/>
    </source>
</evidence>
<dbReference type="Proteomes" id="UP001159364">
    <property type="component" value="Linkage Group LG07"/>
</dbReference>
<reference evidence="21 22" key="1">
    <citation type="submission" date="2021-09" db="EMBL/GenBank/DDBJ databases">
        <title>Genomic insights and catalytic innovation underlie evolution of tropane alkaloids biosynthesis.</title>
        <authorList>
            <person name="Wang Y.-J."/>
            <person name="Tian T."/>
            <person name="Huang J.-P."/>
            <person name="Huang S.-X."/>
        </authorList>
    </citation>
    <scope>NUCLEOTIDE SEQUENCE [LARGE SCALE GENOMIC DNA]</scope>
    <source>
        <strain evidence="21">KIB-2018</strain>
        <tissue evidence="21">Leaf</tissue>
    </source>
</reference>
<evidence type="ECO:0000256" key="8">
    <source>
        <dbReference type="ARBA" id="ARBA00022723"/>
    </source>
</evidence>
<evidence type="ECO:0000256" key="9">
    <source>
        <dbReference type="ARBA" id="ARBA00022729"/>
    </source>
</evidence>
<feature type="binding site" evidence="16">
    <location>
        <position position="195"/>
    </location>
    <ligand>
        <name>Ca(2+)</name>
        <dbReference type="ChEBI" id="CHEBI:29108"/>
        <label>2</label>
    </ligand>
</feature>
<evidence type="ECO:0000256" key="12">
    <source>
        <dbReference type="ARBA" id="ARBA00023157"/>
    </source>
</evidence>
<dbReference type="PROSITE" id="PS50873">
    <property type="entry name" value="PEROXIDASE_4"/>
    <property type="match status" value="1"/>
</dbReference>
<organism evidence="21 22">
    <name type="scientific">Erythroxylum novogranatense</name>
    <dbReference type="NCBI Taxonomy" id="1862640"/>
    <lineage>
        <taxon>Eukaryota</taxon>
        <taxon>Viridiplantae</taxon>
        <taxon>Streptophyta</taxon>
        <taxon>Embryophyta</taxon>
        <taxon>Tracheophyta</taxon>
        <taxon>Spermatophyta</taxon>
        <taxon>Magnoliopsida</taxon>
        <taxon>eudicotyledons</taxon>
        <taxon>Gunneridae</taxon>
        <taxon>Pentapetalae</taxon>
        <taxon>rosids</taxon>
        <taxon>fabids</taxon>
        <taxon>Malpighiales</taxon>
        <taxon>Erythroxylaceae</taxon>
        <taxon>Erythroxylum</taxon>
    </lineage>
</organism>
<dbReference type="FunFam" id="1.10.520.10:FF:000008">
    <property type="entry name" value="Peroxidase"/>
    <property type="match status" value="1"/>
</dbReference>
<feature type="domain" description="Plant heme peroxidase family profile" evidence="20">
    <location>
        <begin position="25"/>
        <end position="327"/>
    </location>
</feature>
<dbReference type="GO" id="GO:0042744">
    <property type="term" value="P:hydrogen peroxide catabolic process"/>
    <property type="evidence" value="ECO:0007669"/>
    <property type="project" value="UniProtKB-KW"/>
</dbReference>
<evidence type="ECO:0000256" key="15">
    <source>
        <dbReference type="PIRSR" id="PIRSR600823-2"/>
    </source>
</evidence>
<feature type="binding site" evidence="16">
    <location>
        <position position="72"/>
    </location>
    <ligand>
        <name>Ca(2+)</name>
        <dbReference type="ChEBI" id="CHEBI:29108"/>
        <label>1</label>
    </ligand>
</feature>
<feature type="binding site" description="axial binding residue" evidence="16">
    <location>
        <position position="194"/>
    </location>
    <ligand>
        <name>heme b</name>
        <dbReference type="ChEBI" id="CHEBI:60344"/>
    </ligand>
    <ligandPart>
        <name>Fe</name>
        <dbReference type="ChEBI" id="CHEBI:18248"/>
    </ligandPart>
</feature>
<dbReference type="PROSITE" id="PS00435">
    <property type="entry name" value="PEROXIDASE_1"/>
    <property type="match status" value="1"/>
</dbReference>
<proteinExistence type="inferred from homology"/>
<evidence type="ECO:0000259" key="20">
    <source>
        <dbReference type="PROSITE" id="PS50873"/>
    </source>
</evidence>
<dbReference type="FunFam" id="1.10.420.10:FF:000007">
    <property type="entry name" value="Peroxidase"/>
    <property type="match status" value="1"/>
</dbReference>
<dbReference type="GO" id="GO:0005576">
    <property type="term" value="C:extracellular region"/>
    <property type="evidence" value="ECO:0007669"/>
    <property type="project" value="UniProtKB-SubCell"/>
</dbReference>
<evidence type="ECO:0000256" key="5">
    <source>
        <dbReference type="ARBA" id="ARBA00022525"/>
    </source>
</evidence>
<dbReference type="PANTHER" id="PTHR31517">
    <property type="match status" value="1"/>
</dbReference>
<evidence type="ECO:0000256" key="11">
    <source>
        <dbReference type="ARBA" id="ARBA00023004"/>
    </source>
</evidence>
<feature type="chain" id="PRO_5043112072" description="Peroxidase" evidence="19">
    <location>
        <begin position="25"/>
        <end position="331"/>
    </location>
</feature>
<keyword evidence="8 16" id="KW-0479">Metal-binding</keyword>
<evidence type="ECO:0000256" key="1">
    <source>
        <dbReference type="ARBA" id="ARBA00000189"/>
    </source>
</evidence>
<comment type="function">
    <text evidence="2">Removal of H(2)O(2), oxidation of toxic reductants, biosynthesis and degradation of lignin, suberization, auxin catabolism, response to environmental stresses such as wounding, pathogen attack and oxidative stress. These functions might be dependent on each isozyme/isoform in each plant tissue.</text>
</comment>
<feature type="binding site" evidence="16">
    <location>
        <position position="88"/>
    </location>
    <ligand>
        <name>Ca(2+)</name>
        <dbReference type="ChEBI" id="CHEBI:29108"/>
        <label>1</label>
    </ligand>
</feature>
<dbReference type="GO" id="GO:0046872">
    <property type="term" value="F:metal ion binding"/>
    <property type="evidence" value="ECO:0007669"/>
    <property type="project" value="UniProtKB-UniRule"/>
</dbReference>
<keyword evidence="16 19" id="KW-0106">Calcium</keyword>
<evidence type="ECO:0000256" key="14">
    <source>
        <dbReference type="PIRSR" id="PIRSR600823-1"/>
    </source>
</evidence>
<keyword evidence="13 19" id="KW-0376">Hydrogen peroxide</keyword>
<evidence type="ECO:0000256" key="10">
    <source>
        <dbReference type="ARBA" id="ARBA00023002"/>
    </source>
</evidence>
<gene>
    <name evidence="21" type="ORF">K2173_021876</name>
</gene>
<dbReference type="InterPro" id="IPR010255">
    <property type="entry name" value="Haem_peroxidase_sf"/>
</dbReference>